<proteinExistence type="predicted"/>
<organism evidence="2 3">
    <name type="scientific">Cephaloticoccus primus</name>
    <dbReference type="NCBI Taxonomy" id="1548207"/>
    <lineage>
        <taxon>Bacteria</taxon>
        <taxon>Pseudomonadati</taxon>
        <taxon>Verrucomicrobiota</taxon>
        <taxon>Opitutia</taxon>
        <taxon>Opitutales</taxon>
        <taxon>Opitutaceae</taxon>
        <taxon>Cephaloticoccus</taxon>
    </lineage>
</organism>
<feature type="compositionally biased region" description="Pro residues" evidence="1">
    <location>
        <begin position="71"/>
        <end position="83"/>
    </location>
</feature>
<name>A0A139SSZ6_9BACT</name>
<accession>A0A139SSZ6</accession>
<dbReference type="STRING" id="1548207.AXK11_00160"/>
<reference evidence="3" key="1">
    <citation type="submission" date="2016-02" db="EMBL/GenBank/DDBJ databases">
        <authorList>
            <person name="Sanders J.G."/>
            <person name="Lin J.Y."/>
            <person name="Wertz J.T."/>
            <person name="Russell J.A."/>
            <person name="Moreau C.S."/>
            <person name="Powell S."/>
        </authorList>
    </citation>
    <scope>NUCLEOTIDE SEQUENCE [LARGE SCALE GENOMIC DNA]</scope>
    <source>
        <strain evidence="3">CAG34</strain>
    </source>
</reference>
<dbReference type="OrthoDB" id="9805830at2"/>
<dbReference type="Proteomes" id="UP000070058">
    <property type="component" value="Unassembled WGS sequence"/>
</dbReference>
<gene>
    <name evidence="2" type="ORF">AXK11_00160</name>
</gene>
<feature type="compositionally biased region" description="Basic and acidic residues" evidence="1">
    <location>
        <begin position="84"/>
        <end position="94"/>
    </location>
</feature>
<evidence type="ECO:0000313" key="3">
    <source>
        <dbReference type="Proteomes" id="UP000070058"/>
    </source>
</evidence>
<dbReference type="EMBL" id="LSZQ01000012">
    <property type="protein sequence ID" value="KXU37686.1"/>
    <property type="molecule type" value="Genomic_DNA"/>
</dbReference>
<protein>
    <submittedName>
        <fullName evidence="2">Uncharacterized protein</fullName>
    </submittedName>
</protein>
<dbReference type="RefSeq" id="WP_068628541.1">
    <property type="nucleotide sequence ID" value="NZ_LSZQ01000012.1"/>
</dbReference>
<sequence>MRVTFEIDDELLASMKEYTGSKTNEETILYALNHMAAMPWMRDFYSRSLCTPDELADALIPGYDPDTYLDNPPPPDPTYQPPPRTHERTTPVRQ</sequence>
<comment type="caution">
    <text evidence="2">The sequence shown here is derived from an EMBL/GenBank/DDBJ whole genome shotgun (WGS) entry which is preliminary data.</text>
</comment>
<feature type="region of interest" description="Disordered" evidence="1">
    <location>
        <begin position="61"/>
        <end position="94"/>
    </location>
</feature>
<keyword evidence="3" id="KW-1185">Reference proteome</keyword>
<dbReference type="AlphaFoldDB" id="A0A139SSZ6"/>
<evidence type="ECO:0000256" key="1">
    <source>
        <dbReference type="SAM" id="MobiDB-lite"/>
    </source>
</evidence>
<evidence type="ECO:0000313" key="2">
    <source>
        <dbReference type="EMBL" id="KXU37686.1"/>
    </source>
</evidence>